<name>A0A2R7Z097_9ACTN</name>
<accession>A0A2R7Z097</accession>
<keyword evidence="1" id="KW-1133">Transmembrane helix</keyword>
<evidence type="ECO:0000313" key="3">
    <source>
        <dbReference type="Proteomes" id="UP000244867"/>
    </source>
</evidence>
<evidence type="ECO:0000256" key="1">
    <source>
        <dbReference type="SAM" id="Phobius"/>
    </source>
</evidence>
<proteinExistence type="predicted"/>
<comment type="caution">
    <text evidence="2">The sequence shown here is derived from an EMBL/GenBank/DDBJ whole genome shotgun (WGS) entry which is preliminary data.</text>
</comment>
<dbReference type="AlphaFoldDB" id="A0A2R7Z097"/>
<sequence length="175" mass="17796">MKLEPSNAVSARRRVLRALTTPGRGAGNSWLAALVAALVVGILGMHALASHGTPAAPAAASSAMSMPGMTVADDTAMTSSNPHASQANEVPAAQLTDEAGVGSDSGSGHVMAGMVMLCVVMLAAAGLTLLAVLATGLFRPLMPAAFMPAAVRARTLQWVRGTGPPHEWQFSVIRC</sequence>
<keyword evidence="1" id="KW-0472">Membrane</keyword>
<keyword evidence="3" id="KW-1185">Reference proteome</keyword>
<feature type="transmembrane region" description="Helical" evidence="1">
    <location>
        <begin position="110"/>
        <end position="138"/>
    </location>
</feature>
<keyword evidence="1" id="KW-0812">Transmembrane</keyword>
<dbReference type="OrthoDB" id="3786214at2"/>
<protein>
    <submittedName>
        <fullName evidence="2">Uncharacterized protein</fullName>
    </submittedName>
</protein>
<dbReference type="RefSeq" id="WP_108343919.1">
    <property type="nucleotide sequence ID" value="NZ_PYXZ01000002.1"/>
</dbReference>
<reference evidence="2 3" key="1">
    <citation type="submission" date="2018-03" db="EMBL/GenBank/DDBJ databases">
        <authorList>
            <person name="Keele B.F."/>
        </authorList>
    </citation>
    <scope>NUCLEOTIDE SEQUENCE [LARGE SCALE GENOMIC DNA]</scope>
    <source>
        <strain evidence="2 3">IB-3</strain>
    </source>
</reference>
<dbReference type="EMBL" id="PYXZ01000002">
    <property type="protein sequence ID" value="PUA82035.1"/>
    <property type="molecule type" value="Genomic_DNA"/>
</dbReference>
<evidence type="ECO:0000313" key="2">
    <source>
        <dbReference type="EMBL" id="PUA82035.1"/>
    </source>
</evidence>
<dbReference type="Proteomes" id="UP000244867">
    <property type="component" value="Unassembled WGS sequence"/>
</dbReference>
<organism evidence="2 3">
    <name type="scientific">Nocardioides currus</name>
    <dbReference type="NCBI Taxonomy" id="2133958"/>
    <lineage>
        <taxon>Bacteria</taxon>
        <taxon>Bacillati</taxon>
        <taxon>Actinomycetota</taxon>
        <taxon>Actinomycetes</taxon>
        <taxon>Propionibacteriales</taxon>
        <taxon>Nocardioidaceae</taxon>
        <taxon>Nocardioides</taxon>
    </lineage>
</organism>
<gene>
    <name evidence="2" type="ORF">C7S10_08360</name>
</gene>